<gene>
    <name evidence="3" type="ORF">A2633_01890</name>
</gene>
<dbReference type="PROSITE" id="PS50106">
    <property type="entry name" value="PDZ"/>
    <property type="match status" value="1"/>
</dbReference>
<name>A0A1G2KBC3_9BACT</name>
<proteinExistence type="predicted"/>
<dbReference type="InterPro" id="IPR036034">
    <property type="entry name" value="PDZ_sf"/>
</dbReference>
<accession>A0A1G2KBC3</accession>
<feature type="chain" id="PRO_5009583387" description="PDZ domain-containing protein" evidence="1">
    <location>
        <begin position="25"/>
        <end position="252"/>
    </location>
</feature>
<comment type="caution">
    <text evidence="3">The sequence shown here is derived from an EMBL/GenBank/DDBJ whole genome shotgun (WGS) entry which is preliminary data.</text>
</comment>
<dbReference type="SUPFAM" id="SSF50156">
    <property type="entry name" value="PDZ domain-like"/>
    <property type="match status" value="1"/>
</dbReference>
<evidence type="ECO:0000313" key="4">
    <source>
        <dbReference type="Proteomes" id="UP000177152"/>
    </source>
</evidence>
<dbReference type="Gene3D" id="2.30.42.10">
    <property type="match status" value="1"/>
</dbReference>
<dbReference type="EMBL" id="MHQC01000006">
    <property type="protein sequence ID" value="OGZ95708.1"/>
    <property type="molecule type" value="Genomic_DNA"/>
</dbReference>
<dbReference type="Proteomes" id="UP000177152">
    <property type="component" value="Unassembled WGS sequence"/>
</dbReference>
<reference evidence="3 4" key="1">
    <citation type="journal article" date="2016" name="Nat. Commun.">
        <title>Thousands of microbial genomes shed light on interconnected biogeochemical processes in an aquifer system.</title>
        <authorList>
            <person name="Anantharaman K."/>
            <person name="Brown C.T."/>
            <person name="Hug L.A."/>
            <person name="Sharon I."/>
            <person name="Castelle C.J."/>
            <person name="Probst A.J."/>
            <person name="Thomas B.C."/>
            <person name="Singh A."/>
            <person name="Wilkins M.J."/>
            <person name="Karaoz U."/>
            <person name="Brodie E.L."/>
            <person name="Williams K.H."/>
            <person name="Hubbard S.S."/>
            <person name="Banfield J.F."/>
        </authorList>
    </citation>
    <scope>NUCLEOTIDE SEQUENCE [LARGE SCALE GENOMIC DNA]</scope>
</reference>
<dbReference type="CDD" id="cd06779">
    <property type="entry name" value="cpPDZ_Deg_HtrA-like"/>
    <property type="match status" value="1"/>
</dbReference>
<feature type="domain" description="PDZ" evidence="2">
    <location>
        <begin position="59"/>
        <end position="124"/>
    </location>
</feature>
<sequence>MKKVLAFSLLFLLLSSAIPTVVSAETDTIPSIQIRAVERLITARNNTIRTGGEEYFKLERRIQKASDAFVGIGIRFLVATSDRNEEWFGSKNIAIITEVFGKSPAEKAGLKQGEVVIAINGRPLPEKERDGDVRATILGDKKLGRSVSLTVWSNSETRTVTLALAELRPARPEEGKKVFDNLSQSWDELVADMDAFLKDAALRILVPKTPSDNYEEYFWGFTKDVKNDLSDLLDSWYESQNKTVTNFETGAK</sequence>
<protein>
    <recommendedName>
        <fullName evidence="2">PDZ domain-containing protein</fullName>
    </recommendedName>
</protein>
<keyword evidence="1" id="KW-0732">Signal</keyword>
<evidence type="ECO:0000259" key="2">
    <source>
        <dbReference type="PROSITE" id="PS50106"/>
    </source>
</evidence>
<dbReference type="AlphaFoldDB" id="A0A1G2KBC3"/>
<dbReference type="Pfam" id="PF13180">
    <property type="entry name" value="PDZ_2"/>
    <property type="match status" value="1"/>
</dbReference>
<organism evidence="3 4">
    <name type="scientific">Candidatus Sungbacteria bacterium RIFCSPHIGHO2_01_FULL_47_32</name>
    <dbReference type="NCBI Taxonomy" id="1802264"/>
    <lineage>
        <taxon>Bacteria</taxon>
        <taxon>Candidatus Sungiibacteriota</taxon>
    </lineage>
</organism>
<feature type="signal peptide" evidence="1">
    <location>
        <begin position="1"/>
        <end position="24"/>
    </location>
</feature>
<dbReference type="SMART" id="SM00228">
    <property type="entry name" value="PDZ"/>
    <property type="match status" value="1"/>
</dbReference>
<evidence type="ECO:0000313" key="3">
    <source>
        <dbReference type="EMBL" id="OGZ95708.1"/>
    </source>
</evidence>
<evidence type="ECO:0000256" key="1">
    <source>
        <dbReference type="SAM" id="SignalP"/>
    </source>
</evidence>
<dbReference type="InterPro" id="IPR001478">
    <property type="entry name" value="PDZ"/>
</dbReference>